<name>A0A4Q9L4Q5_9MICR</name>
<evidence type="ECO:0000313" key="8">
    <source>
        <dbReference type="Proteomes" id="UP000293045"/>
    </source>
</evidence>
<gene>
    <name evidence="7" type="ORF">CWI39_1138p0020</name>
</gene>
<keyword evidence="3" id="KW-0963">Cytoplasm</keyword>
<dbReference type="PROSITE" id="PS50076">
    <property type="entry name" value="DNAJ_2"/>
    <property type="match status" value="1"/>
</dbReference>
<feature type="domain" description="J" evidence="6">
    <location>
        <begin position="2"/>
        <end position="62"/>
    </location>
</feature>
<dbReference type="CDD" id="cd06257">
    <property type="entry name" value="DnaJ"/>
    <property type="match status" value="1"/>
</dbReference>
<dbReference type="InterPro" id="IPR001623">
    <property type="entry name" value="DnaJ_domain"/>
</dbReference>
<evidence type="ECO:0000313" key="7">
    <source>
        <dbReference type="EMBL" id="TBU02518.1"/>
    </source>
</evidence>
<comment type="caution">
    <text evidence="7">The sequence shown here is derived from an EMBL/GenBank/DDBJ whole genome shotgun (WGS) entry which is preliminary data.</text>
</comment>
<dbReference type="EMBL" id="PIXR01001138">
    <property type="protein sequence ID" value="TBU02518.1"/>
    <property type="molecule type" value="Genomic_DNA"/>
</dbReference>
<dbReference type="GO" id="GO:0005737">
    <property type="term" value="C:cytoplasm"/>
    <property type="evidence" value="ECO:0007669"/>
    <property type="project" value="UniProtKB-SubCell"/>
</dbReference>
<dbReference type="SMART" id="SM00271">
    <property type="entry name" value="DnaJ"/>
    <property type="match status" value="1"/>
</dbReference>
<accession>A0A4Q9L4Q5</accession>
<comment type="subcellular location">
    <subcellularLocation>
        <location evidence="2">Cytoplasm</location>
    </subcellularLocation>
    <subcellularLocation>
        <location evidence="1">Nucleus</location>
    </subcellularLocation>
</comment>
<dbReference type="InterPro" id="IPR052094">
    <property type="entry name" value="Pre-mRNA-splicing_ERAD"/>
</dbReference>
<dbReference type="Pfam" id="PF00226">
    <property type="entry name" value="DnaJ"/>
    <property type="match status" value="1"/>
</dbReference>
<evidence type="ECO:0000256" key="5">
    <source>
        <dbReference type="ARBA" id="ARBA00023242"/>
    </source>
</evidence>
<evidence type="ECO:0000256" key="4">
    <source>
        <dbReference type="ARBA" id="ARBA00023186"/>
    </source>
</evidence>
<evidence type="ECO:0000256" key="2">
    <source>
        <dbReference type="ARBA" id="ARBA00004496"/>
    </source>
</evidence>
<protein>
    <submittedName>
        <fullName evidence="7">DnaJ domain-containing protein</fullName>
    </submittedName>
</protein>
<dbReference type="SUPFAM" id="SSF46565">
    <property type="entry name" value="Chaperone J-domain"/>
    <property type="match status" value="1"/>
</dbReference>
<evidence type="ECO:0000259" key="6">
    <source>
        <dbReference type="PROSITE" id="PS50076"/>
    </source>
</evidence>
<proteinExistence type="predicted"/>
<dbReference type="Gene3D" id="1.10.287.110">
    <property type="entry name" value="DnaJ domain"/>
    <property type="match status" value="1"/>
</dbReference>
<dbReference type="Proteomes" id="UP000293045">
    <property type="component" value="Unassembled WGS sequence"/>
</dbReference>
<dbReference type="VEuPathDB" id="MicrosporidiaDB:CWI36_0601p0040"/>
<dbReference type="GO" id="GO:0000390">
    <property type="term" value="P:spliceosomal complex disassembly"/>
    <property type="evidence" value="ECO:0007669"/>
    <property type="project" value="TreeGrafter"/>
</dbReference>
<sequence length="119" mass="13790">MSLYKLLDIEKNASKKEIKKAFLKKSLSTHPDKGGDSKDFQNIKKASEILLSDKKQFYDNLVKNEKTFKEEYLHDTYTLKNIQNNSAVCRCGGIYDIDDQFDGCIPCRYCQCYIKISDI</sequence>
<evidence type="ECO:0000256" key="1">
    <source>
        <dbReference type="ARBA" id="ARBA00004123"/>
    </source>
</evidence>
<dbReference type="InterPro" id="IPR036869">
    <property type="entry name" value="J_dom_sf"/>
</dbReference>
<dbReference type="PRINTS" id="PR00625">
    <property type="entry name" value="JDOMAIN"/>
</dbReference>
<keyword evidence="5" id="KW-0539">Nucleus</keyword>
<keyword evidence="4" id="KW-0143">Chaperone</keyword>
<evidence type="ECO:0000256" key="3">
    <source>
        <dbReference type="ARBA" id="ARBA00022490"/>
    </source>
</evidence>
<reference evidence="7 8" key="1">
    <citation type="submission" date="2017-12" db="EMBL/GenBank/DDBJ databases">
        <authorList>
            <person name="Pombert J.-F."/>
            <person name="Haag K.L."/>
            <person name="Ebert D."/>
        </authorList>
    </citation>
    <scope>NUCLEOTIDE SEQUENCE [LARGE SCALE GENOMIC DNA]</scope>
    <source>
        <strain evidence="7">IL-BN-2</strain>
    </source>
</reference>
<organism evidence="7 8">
    <name type="scientific">Hamiltosporidium magnivora</name>
    <dbReference type="NCBI Taxonomy" id="148818"/>
    <lineage>
        <taxon>Eukaryota</taxon>
        <taxon>Fungi</taxon>
        <taxon>Fungi incertae sedis</taxon>
        <taxon>Microsporidia</taxon>
        <taxon>Dubosqiidae</taxon>
        <taxon>Hamiltosporidium</taxon>
    </lineage>
</organism>
<dbReference type="PANTHER" id="PTHR44313:SF1">
    <property type="entry name" value="DNAJ HOMOLOG SUBFAMILY C MEMBER 17"/>
    <property type="match status" value="1"/>
</dbReference>
<dbReference type="PANTHER" id="PTHR44313">
    <property type="entry name" value="DNAJ HOMOLOG SUBFAMILY C MEMBER 17"/>
    <property type="match status" value="1"/>
</dbReference>
<dbReference type="GO" id="GO:0005681">
    <property type="term" value="C:spliceosomal complex"/>
    <property type="evidence" value="ECO:0007669"/>
    <property type="project" value="TreeGrafter"/>
</dbReference>
<dbReference type="AlphaFoldDB" id="A0A4Q9L4Q5"/>
<dbReference type="VEuPathDB" id="MicrosporidiaDB:CWI39_1138p0020"/>